<comment type="caution">
    <text evidence="8">The sequence shown here is derived from an EMBL/GenBank/DDBJ whole genome shotgun (WGS) entry which is preliminary data.</text>
</comment>
<feature type="region of interest" description="Disordered" evidence="6">
    <location>
        <begin position="279"/>
        <end position="430"/>
    </location>
</feature>
<evidence type="ECO:0000256" key="4">
    <source>
        <dbReference type="ARBA" id="ARBA00023125"/>
    </source>
</evidence>
<keyword evidence="2" id="KW-0805">Transcription regulation</keyword>
<dbReference type="PANTHER" id="PTHR43133">
    <property type="entry name" value="RNA POLYMERASE ECF-TYPE SIGMA FACTO"/>
    <property type="match status" value="1"/>
</dbReference>
<feature type="domain" description="RNA polymerase sigma factor 70 region 4 type 2" evidence="7">
    <location>
        <begin position="98"/>
        <end position="149"/>
    </location>
</feature>
<evidence type="ECO:0000256" key="1">
    <source>
        <dbReference type="ARBA" id="ARBA00010641"/>
    </source>
</evidence>
<dbReference type="InterPro" id="IPR013325">
    <property type="entry name" value="RNA_pol_sigma_r2"/>
</dbReference>
<feature type="compositionally biased region" description="Pro residues" evidence="6">
    <location>
        <begin position="365"/>
        <end position="406"/>
    </location>
</feature>
<evidence type="ECO:0000259" key="7">
    <source>
        <dbReference type="Pfam" id="PF08281"/>
    </source>
</evidence>
<dbReference type="Proteomes" id="UP001596074">
    <property type="component" value="Unassembled WGS sequence"/>
</dbReference>
<keyword evidence="9" id="KW-1185">Reference proteome</keyword>
<dbReference type="RefSeq" id="WP_378282476.1">
    <property type="nucleotide sequence ID" value="NZ_JBHSON010000017.1"/>
</dbReference>
<proteinExistence type="inferred from homology"/>
<dbReference type="InterPro" id="IPR013324">
    <property type="entry name" value="RNA_pol_sigma_r3/r4-like"/>
</dbReference>
<sequence>MRGDLGTLYDAHADRLLAHCWSLLGDEGAADAVQDAFVAAVRHPPRGDIVLWLYALSRSACAERDAFAGTIRPVFGAVSGPAPAAAPGLTGRPVAADPLLRAVGALRPDHREALLLDAGEWLEVPDIARVLGIAPDTARGLLHAARTRLERAVVDQLMRGAPGDHRDVITAFEKGRLPHLLARRAPARPPSWLRDRVLEACDATATRPLTEITSPSPLVVIGSEVAAPPGRGRTGRDRAGRRKGIRGAGAMAGMAASVAAAVGLLVSWPSAKSDGVGAIAPSAGNSPTGTAEPTGLLTGSGGATPERGNRKGTAPEPSPATQDQRPTSTAPQGTGSGGGTGAAPAAPAPSKPETSKPDETTAPPQDSPAPQDPSPTGPDAPEEPSTPPDSPAPSDPPDPSQPPSDPPPDEGPEPGPSPTSNPAPSPTTTG</sequence>
<keyword evidence="5" id="KW-0804">Transcription</keyword>
<dbReference type="InterPro" id="IPR039425">
    <property type="entry name" value="RNA_pol_sigma-70-like"/>
</dbReference>
<evidence type="ECO:0000256" key="3">
    <source>
        <dbReference type="ARBA" id="ARBA00023082"/>
    </source>
</evidence>
<comment type="similarity">
    <text evidence="1">Belongs to the sigma-70 factor family. ECF subfamily.</text>
</comment>
<gene>
    <name evidence="8" type="ORF">ACFPZN_14630</name>
</gene>
<evidence type="ECO:0000256" key="6">
    <source>
        <dbReference type="SAM" id="MobiDB-lite"/>
    </source>
</evidence>
<protein>
    <submittedName>
        <fullName evidence="8">Sigma factor-like helix-turn-helix DNA-binding protein</fullName>
    </submittedName>
</protein>
<keyword evidence="3" id="KW-0731">Sigma factor</keyword>
<dbReference type="Gene3D" id="1.10.10.10">
    <property type="entry name" value="Winged helix-like DNA-binding domain superfamily/Winged helix DNA-binding domain"/>
    <property type="match status" value="1"/>
</dbReference>
<dbReference type="InterPro" id="IPR036388">
    <property type="entry name" value="WH-like_DNA-bd_sf"/>
</dbReference>
<feature type="compositionally biased region" description="Pro residues" evidence="6">
    <location>
        <begin position="413"/>
        <end position="430"/>
    </location>
</feature>
<evidence type="ECO:0000256" key="5">
    <source>
        <dbReference type="ARBA" id="ARBA00023163"/>
    </source>
</evidence>
<accession>A0ABW0ZY52</accession>
<dbReference type="EMBL" id="JBHSON010000017">
    <property type="protein sequence ID" value="MFC5746859.1"/>
    <property type="molecule type" value="Genomic_DNA"/>
</dbReference>
<organism evidence="8 9">
    <name type="scientific">Actinomadura rugatobispora</name>
    <dbReference type="NCBI Taxonomy" id="1994"/>
    <lineage>
        <taxon>Bacteria</taxon>
        <taxon>Bacillati</taxon>
        <taxon>Actinomycetota</taxon>
        <taxon>Actinomycetes</taxon>
        <taxon>Streptosporangiales</taxon>
        <taxon>Thermomonosporaceae</taxon>
        <taxon>Actinomadura</taxon>
    </lineage>
</organism>
<keyword evidence="4" id="KW-0238">DNA-binding</keyword>
<reference evidence="9" key="1">
    <citation type="journal article" date="2019" name="Int. J. Syst. Evol. Microbiol.">
        <title>The Global Catalogue of Microorganisms (GCM) 10K type strain sequencing project: providing services to taxonomists for standard genome sequencing and annotation.</title>
        <authorList>
            <consortium name="The Broad Institute Genomics Platform"/>
            <consortium name="The Broad Institute Genome Sequencing Center for Infectious Disease"/>
            <person name="Wu L."/>
            <person name="Ma J."/>
        </authorList>
    </citation>
    <scope>NUCLEOTIDE SEQUENCE [LARGE SCALE GENOMIC DNA]</scope>
    <source>
        <strain evidence="9">KCTC 42087</strain>
    </source>
</reference>
<evidence type="ECO:0000256" key="2">
    <source>
        <dbReference type="ARBA" id="ARBA00023015"/>
    </source>
</evidence>
<name>A0ABW0ZY52_9ACTN</name>
<evidence type="ECO:0000313" key="9">
    <source>
        <dbReference type="Proteomes" id="UP001596074"/>
    </source>
</evidence>
<dbReference type="Pfam" id="PF08281">
    <property type="entry name" value="Sigma70_r4_2"/>
    <property type="match status" value="1"/>
</dbReference>
<dbReference type="Gene3D" id="1.10.1740.10">
    <property type="match status" value="1"/>
</dbReference>
<evidence type="ECO:0000313" key="8">
    <source>
        <dbReference type="EMBL" id="MFC5746859.1"/>
    </source>
</evidence>
<dbReference type="PANTHER" id="PTHR43133:SF8">
    <property type="entry name" value="RNA POLYMERASE SIGMA FACTOR HI_1459-RELATED"/>
    <property type="match status" value="1"/>
</dbReference>
<dbReference type="InterPro" id="IPR013249">
    <property type="entry name" value="RNA_pol_sigma70_r4_t2"/>
</dbReference>
<dbReference type="SUPFAM" id="SSF88946">
    <property type="entry name" value="Sigma2 domain of RNA polymerase sigma factors"/>
    <property type="match status" value="1"/>
</dbReference>
<dbReference type="SUPFAM" id="SSF88659">
    <property type="entry name" value="Sigma3 and sigma4 domains of RNA polymerase sigma factors"/>
    <property type="match status" value="1"/>
</dbReference>